<gene>
    <name evidence="1" type="ORF">MNBD_ALPHA04-1270</name>
</gene>
<organism evidence="1">
    <name type="scientific">hydrothermal vent metagenome</name>
    <dbReference type="NCBI Taxonomy" id="652676"/>
    <lineage>
        <taxon>unclassified sequences</taxon>
        <taxon>metagenomes</taxon>
        <taxon>ecological metagenomes</taxon>
    </lineage>
</organism>
<sequence>MKGTKLIKYASASIAAFFAFTVAAPAKSPAMAAIDGLQKGTWTLKQRGSADNRREVCLGDVIKLTQIQHGNANCTRYIIENAPNKLRLSYKCGNLGHGVTEIRRESSGLIQIYSQGIANGAPFSISLEGRRTGPC</sequence>
<dbReference type="EMBL" id="UOEF01000064">
    <property type="protein sequence ID" value="VAV89006.1"/>
    <property type="molecule type" value="Genomic_DNA"/>
</dbReference>
<evidence type="ECO:0000313" key="1">
    <source>
        <dbReference type="EMBL" id="VAV89006.1"/>
    </source>
</evidence>
<protein>
    <recommendedName>
        <fullName evidence="2">DUF3617 domain-containing protein</fullName>
    </recommendedName>
</protein>
<reference evidence="1" key="1">
    <citation type="submission" date="2018-06" db="EMBL/GenBank/DDBJ databases">
        <authorList>
            <person name="Zhirakovskaya E."/>
        </authorList>
    </citation>
    <scope>NUCLEOTIDE SEQUENCE</scope>
</reference>
<dbReference type="AlphaFoldDB" id="A0A3B0RJN8"/>
<proteinExistence type="predicted"/>
<name>A0A3B0RJN8_9ZZZZ</name>
<evidence type="ECO:0008006" key="2">
    <source>
        <dbReference type="Google" id="ProtNLM"/>
    </source>
</evidence>
<accession>A0A3B0RJN8</accession>